<dbReference type="EMBL" id="PISP01000001">
    <property type="protein sequence ID" value="PKD44985.1"/>
    <property type="molecule type" value="Genomic_DNA"/>
</dbReference>
<gene>
    <name evidence="1" type="ORF">CWD77_05870</name>
</gene>
<dbReference type="Proteomes" id="UP000233398">
    <property type="component" value="Unassembled WGS sequence"/>
</dbReference>
<evidence type="ECO:0000313" key="2">
    <source>
        <dbReference type="Proteomes" id="UP000233398"/>
    </source>
</evidence>
<organism evidence="1 2">
    <name type="scientific">Rhodohalobacter barkolensis</name>
    <dbReference type="NCBI Taxonomy" id="2053187"/>
    <lineage>
        <taxon>Bacteria</taxon>
        <taxon>Pseudomonadati</taxon>
        <taxon>Balneolota</taxon>
        <taxon>Balneolia</taxon>
        <taxon>Balneolales</taxon>
        <taxon>Balneolaceae</taxon>
        <taxon>Rhodohalobacter</taxon>
    </lineage>
</organism>
<evidence type="ECO:0000313" key="1">
    <source>
        <dbReference type="EMBL" id="PKD44985.1"/>
    </source>
</evidence>
<dbReference type="RefSeq" id="WP_101072320.1">
    <property type="nucleotide sequence ID" value="NZ_PISP01000001.1"/>
</dbReference>
<accession>A0A2N0VLA8</accession>
<sequence length="113" mass="12530">MRTYVQFLISAIFLIMTGCSTDSDNEYELFISDQPGTLIWGGSPAVDGTGLLLETADTTYGAPGSYEDYESYFPENENSIEVIADFLITGEITTRGWGVQFPEIRLIDIEVPE</sequence>
<protein>
    <submittedName>
        <fullName evidence="1">Uncharacterized protein</fullName>
    </submittedName>
</protein>
<proteinExistence type="predicted"/>
<dbReference type="AlphaFoldDB" id="A0A2N0VLA8"/>
<dbReference type="PROSITE" id="PS51257">
    <property type="entry name" value="PROKAR_LIPOPROTEIN"/>
    <property type="match status" value="1"/>
</dbReference>
<keyword evidence="2" id="KW-1185">Reference proteome</keyword>
<dbReference type="OrthoDB" id="799328at2"/>
<comment type="caution">
    <text evidence="1">The sequence shown here is derived from an EMBL/GenBank/DDBJ whole genome shotgun (WGS) entry which is preliminary data.</text>
</comment>
<name>A0A2N0VLA8_9BACT</name>
<reference evidence="1 2" key="1">
    <citation type="submission" date="2017-11" db="EMBL/GenBank/DDBJ databases">
        <title>Rhodohalobacter 15182 sp. nov., isolated from a salt lake.</title>
        <authorList>
            <person name="Han S."/>
        </authorList>
    </citation>
    <scope>NUCLEOTIDE SEQUENCE [LARGE SCALE GENOMIC DNA]</scope>
    <source>
        <strain evidence="1 2">15182</strain>
    </source>
</reference>